<protein>
    <submittedName>
        <fullName evidence="2">HD-GYP domain-containing protein</fullName>
    </submittedName>
</protein>
<name>A0A4Q0VW55_9BACI</name>
<evidence type="ECO:0000313" key="2">
    <source>
        <dbReference type="EMBL" id="RXJ02853.1"/>
    </source>
</evidence>
<organism evidence="2 3">
    <name type="scientific">Anaerobacillus alkaliphilus</name>
    <dbReference type="NCBI Taxonomy" id="1548597"/>
    <lineage>
        <taxon>Bacteria</taxon>
        <taxon>Bacillati</taxon>
        <taxon>Bacillota</taxon>
        <taxon>Bacilli</taxon>
        <taxon>Bacillales</taxon>
        <taxon>Bacillaceae</taxon>
        <taxon>Anaerobacillus</taxon>
    </lineage>
</organism>
<dbReference type="Gene3D" id="1.10.3210.10">
    <property type="entry name" value="Hypothetical protein af1432"/>
    <property type="match status" value="1"/>
</dbReference>
<comment type="caution">
    <text evidence="2">The sequence shown here is derived from an EMBL/GenBank/DDBJ whole genome shotgun (WGS) entry which is preliminary data.</text>
</comment>
<dbReference type="Proteomes" id="UP000290649">
    <property type="component" value="Unassembled WGS sequence"/>
</dbReference>
<dbReference type="PROSITE" id="PS51832">
    <property type="entry name" value="HD_GYP"/>
    <property type="match status" value="1"/>
</dbReference>
<sequence>MRVKPNQLENGCILSSDVFCNSNQTLMRKKTILTEEYINVLQVFLIDAVDVEVMLANGMPFKPKEVIEMEDDVVSKDDKDNTSFMDLYIKAVQTYKKLFQSWQAGSKVDIMTIRKTLLPLLEKLNDNPDELIQIHHYATKNDYIFHHSVSVGVLAAYLGRKLNFSKAEEIQLGIAGMMSDSGMAKIPYSILDKRGVLTSLEFEEIKRHPLYSYQMLKDIPGVTDAVLLAILQHHEREDGSGYPMAYSTKKLHKFSRTIAVVDVFHAMTSERYYKQKQSPYRVIELIMRDDFGKFDIKIVQTLASLIANFSIGTKVRLNNDDIGEVVFIEPHSPIRPMIKIDQSGEFVKLTTRSDLYIEEILKA</sequence>
<dbReference type="InterPro" id="IPR037522">
    <property type="entry name" value="HD_GYP_dom"/>
</dbReference>
<dbReference type="InterPro" id="IPR003607">
    <property type="entry name" value="HD/PDEase_dom"/>
</dbReference>
<dbReference type="SUPFAM" id="SSF109604">
    <property type="entry name" value="HD-domain/PDEase-like"/>
    <property type="match status" value="1"/>
</dbReference>
<dbReference type="AlphaFoldDB" id="A0A4Q0VW55"/>
<reference evidence="2 3" key="1">
    <citation type="journal article" date="2019" name="Int. J. Syst. Evol. Microbiol.">
        <title>Anaerobacillus alkaliphilus sp. nov., a novel alkaliphilic and moderately halophilic bacterium.</title>
        <authorList>
            <person name="Borsodi A.K."/>
            <person name="Aszalos J.M."/>
            <person name="Bihari P."/>
            <person name="Nagy I."/>
            <person name="Schumann P."/>
            <person name="Sproer C."/>
            <person name="Kovacs A.L."/>
            <person name="Boka K."/>
            <person name="Dobosy P."/>
            <person name="Ovari M."/>
            <person name="Szili-Kovacs T."/>
            <person name="Toth E."/>
        </authorList>
    </citation>
    <scope>NUCLEOTIDE SEQUENCE [LARGE SCALE GENOMIC DNA]</scope>
    <source>
        <strain evidence="2 3">B16-10</strain>
    </source>
</reference>
<dbReference type="PANTHER" id="PTHR43155">
    <property type="entry name" value="CYCLIC DI-GMP PHOSPHODIESTERASE PA4108-RELATED"/>
    <property type="match status" value="1"/>
</dbReference>
<dbReference type="Pfam" id="PF13487">
    <property type="entry name" value="HD_5"/>
    <property type="match status" value="1"/>
</dbReference>
<keyword evidence="3" id="KW-1185">Reference proteome</keyword>
<dbReference type="OrthoDB" id="9759601at2"/>
<evidence type="ECO:0000313" key="3">
    <source>
        <dbReference type="Proteomes" id="UP000290649"/>
    </source>
</evidence>
<feature type="domain" description="HD-GYP" evidence="1">
    <location>
        <begin position="122"/>
        <end position="318"/>
    </location>
</feature>
<dbReference type="EMBL" id="QOUX01000021">
    <property type="protein sequence ID" value="RXJ02853.1"/>
    <property type="molecule type" value="Genomic_DNA"/>
</dbReference>
<evidence type="ECO:0000259" key="1">
    <source>
        <dbReference type="PROSITE" id="PS51832"/>
    </source>
</evidence>
<proteinExistence type="predicted"/>
<gene>
    <name evidence="2" type="ORF">DS745_05990</name>
</gene>
<dbReference type="PANTHER" id="PTHR43155:SF2">
    <property type="entry name" value="CYCLIC DI-GMP PHOSPHODIESTERASE PA4108"/>
    <property type="match status" value="1"/>
</dbReference>
<dbReference type="CDD" id="cd00077">
    <property type="entry name" value="HDc"/>
    <property type="match status" value="1"/>
</dbReference>
<dbReference type="RefSeq" id="WP_129077361.1">
    <property type="nucleotide sequence ID" value="NZ_QOUX01000021.1"/>
</dbReference>
<accession>A0A4Q0VW55</accession>